<reference evidence="2" key="1">
    <citation type="submission" date="2019-12" db="EMBL/GenBank/DDBJ databases">
        <title>Actinomadura physcomitrii sp. nov., a novel actinomycete isolated from moss [Physcomitrium sphaericum (Ludw) Fuernr].</title>
        <authorList>
            <person name="Zhuang X."/>
        </authorList>
    </citation>
    <scope>NUCLEOTIDE SEQUENCE [LARGE SCALE GENOMIC DNA]</scope>
    <source>
        <strain evidence="2">LD22</strain>
    </source>
</reference>
<organism evidence="2 3">
    <name type="scientific">Actinomadura physcomitrii</name>
    <dbReference type="NCBI Taxonomy" id="2650748"/>
    <lineage>
        <taxon>Bacteria</taxon>
        <taxon>Bacillati</taxon>
        <taxon>Actinomycetota</taxon>
        <taxon>Actinomycetes</taxon>
        <taxon>Streptosporangiales</taxon>
        <taxon>Thermomonosporaceae</taxon>
        <taxon>Actinomadura</taxon>
    </lineage>
</organism>
<dbReference type="RefSeq" id="WP_151594398.1">
    <property type="nucleotide sequence ID" value="NZ_WBMS02000011.1"/>
</dbReference>
<accession>A0A6I4M6Z7</accession>
<evidence type="ECO:0000256" key="1">
    <source>
        <dbReference type="SAM" id="MobiDB-lite"/>
    </source>
</evidence>
<gene>
    <name evidence="2" type="ORF">F8568_016370</name>
</gene>
<evidence type="ECO:0000313" key="3">
    <source>
        <dbReference type="Proteomes" id="UP000462055"/>
    </source>
</evidence>
<proteinExistence type="predicted"/>
<dbReference type="Proteomes" id="UP000462055">
    <property type="component" value="Unassembled WGS sequence"/>
</dbReference>
<dbReference type="AlphaFoldDB" id="A0A6I4M6Z7"/>
<feature type="region of interest" description="Disordered" evidence="1">
    <location>
        <begin position="1"/>
        <end position="31"/>
    </location>
</feature>
<name>A0A6I4M6Z7_9ACTN</name>
<comment type="caution">
    <text evidence="2">The sequence shown here is derived from an EMBL/GenBank/DDBJ whole genome shotgun (WGS) entry which is preliminary data.</text>
</comment>
<dbReference type="EMBL" id="WBMS02000011">
    <property type="protein sequence ID" value="MWA01918.1"/>
    <property type="molecule type" value="Genomic_DNA"/>
</dbReference>
<keyword evidence="3" id="KW-1185">Reference proteome</keyword>
<sequence>MGAEFGPRTEDAADSDEGPGRARPGAVGHDAGLADYGLRLRVERGGVLQRSRARVEVEAAAEVLETDRLGAQHEVVVKAQVQNR</sequence>
<protein>
    <submittedName>
        <fullName evidence="2">Uncharacterized protein</fullName>
    </submittedName>
</protein>
<evidence type="ECO:0000313" key="2">
    <source>
        <dbReference type="EMBL" id="MWA01918.1"/>
    </source>
</evidence>